<dbReference type="PANTHER" id="PTHR19304">
    <property type="entry name" value="CYCLIC-AMP RESPONSE ELEMENT BINDING PROTEIN"/>
    <property type="match status" value="1"/>
</dbReference>
<keyword evidence="7" id="KW-1185">Reference proteome</keyword>
<reference evidence="8" key="1">
    <citation type="submission" date="2022-11" db="UniProtKB">
        <authorList>
            <consortium name="WormBaseParasite"/>
        </authorList>
    </citation>
    <scope>IDENTIFICATION</scope>
</reference>
<dbReference type="GO" id="GO:0003700">
    <property type="term" value="F:DNA-binding transcription factor activity"/>
    <property type="evidence" value="ECO:0007669"/>
    <property type="project" value="InterPro"/>
</dbReference>
<proteinExistence type="predicted"/>
<comment type="subcellular location">
    <subcellularLocation>
        <location evidence="1">Nucleus</location>
    </subcellularLocation>
</comment>
<dbReference type="SUPFAM" id="SSF57959">
    <property type="entry name" value="Leucine zipper domain"/>
    <property type="match status" value="1"/>
</dbReference>
<protein>
    <submittedName>
        <fullName evidence="8">BZIP domain-containing protein</fullName>
    </submittedName>
</protein>
<dbReference type="PROSITE" id="PS50217">
    <property type="entry name" value="BZIP"/>
    <property type="match status" value="1"/>
</dbReference>
<dbReference type="Pfam" id="PF00170">
    <property type="entry name" value="bZIP_1"/>
    <property type="match status" value="1"/>
</dbReference>
<dbReference type="AlphaFoldDB" id="A0A915HHU7"/>
<dbReference type="WBParaSite" id="nRc.2.0.1.t01175-RA">
    <property type="protein sequence ID" value="nRc.2.0.1.t01175-RA"/>
    <property type="gene ID" value="nRc.2.0.1.g01175"/>
</dbReference>
<dbReference type="Gene3D" id="1.20.5.170">
    <property type="match status" value="1"/>
</dbReference>
<dbReference type="InterPro" id="IPR004827">
    <property type="entry name" value="bZIP"/>
</dbReference>
<accession>A0A915HHU7</accession>
<evidence type="ECO:0000256" key="2">
    <source>
        <dbReference type="ARBA" id="ARBA00023015"/>
    </source>
</evidence>
<feature type="domain" description="BZIP" evidence="6">
    <location>
        <begin position="21"/>
        <end position="84"/>
    </location>
</feature>
<evidence type="ECO:0000256" key="1">
    <source>
        <dbReference type="ARBA" id="ARBA00004123"/>
    </source>
</evidence>
<evidence type="ECO:0000313" key="8">
    <source>
        <dbReference type="WBParaSite" id="nRc.2.0.1.t01175-RA"/>
    </source>
</evidence>
<keyword evidence="3" id="KW-0804">Transcription</keyword>
<name>A0A915HHU7_ROMCU</name>
<keyword evidence="5" id="KW-0175">Coiled coil</keyword>
<evidence type="ECO:0000313" key="7">
    <source>
        <dbReference type="Proteomes" id="UP000887565"/>
    </source>
</evidence>
<dbReference type="Proteomes" id="UP000887565">
    <property type="component" value="Unplaced"/>
</dbReference>
<dbReference type="SMART" id="SM00338">
    <property type="entry name" value="BRLZ"/>
    <property type="match status" value="1"/>
</dbReference>
<sequence>MDDTSKTINDLITDEDLKKKYLERDELLERNRISASKYRRKKKEEFYILAEKMQMLEDKKRQLQAQILVLKMELDRVKELWDDHTRNHNCTSKQNASTVTHIFQDL</sequence>
<dbReference type="InterPro" id="IPR046347">
    <property type="entry name" value="bZIP_sf"/>
</dbReference>
<dbReference type="InterPro" id="IPR051027">
    <property type="entry name" value="bZIP_transcription_factors"/>
</dbReference>
<keyword evidence="2" id="KW-0805">Transcription regulation</keyword>
<evidence type="ECO:0000256" key="5">
    <source>
        <dbReference type="SAM" id="Coils"/>
    </source>
</evidence>
<feature type="coiled-coil region" evidence="5">
    <location>
        <begin position="53"/>
        <end position="80"/>
    </location>
</feature>
<organism evidence="7 8">
    <name type="scientific">Romanomermis culicivorax</name>
    <name type="common">Nematode worm</name>
    <dbReference type="NCBI Taxonomy" id="13658"/>
    <lineage>
        <taxon>Eukaryota</taxon>
        <taxon>Metazoa</taxon>
        <taxon>Ecdysozoa</taxon>
        <taxon>Nematoda</taxon>
        <taxon>Enoplea</taxon>
        <taxon>Dorylaimia</taxon>
        <taxon>Mermithida</taxon>
        <taxon>Mermithoidea</taxon>
        <taxon>Mermithidae</taxon>
        <taxon>Romanomermis</taxon>
    </lineage>
</organism>
<evidence type="ECO:0000256" key="4">
    <source>
        <dbReference type="ARBA" id="ARBA00023242"/>
    </source>
</evidence>
<evidence type="ECO:0000259" key="6">
    <source>
        <dbReference type="PROSITE" id="PS50217"/>
    </source>
</evidence>
<evidence type="ECO:0000256" key="3">
    <source>
        <dbReference type="ARBA" id="ARBA00023163"/>
    </source>
</evidence>
<keyword evidence="4" id="KW-0539">Nucleus</keyword>
<dbReference type="GO" id="GO:0005634">
    <property type="term" value="C:nucleus"/>
    <property type="evidence" value="ECO:0007669"/>
    <property type="project" value="UniProtKB-SubCell"/>
</dbReference>